<evidence type="ECO:0008006" key="4">
    <source>
        <dbReference type="Google" id="ProtNLM"/>
    </source>
</evidence>
<reference evidence="2 3" key="1">
    <citation type="journal article" date="2019" name="Int. J. Syst. Evol. Microbiol.">
        <title>The Global Catalogue of Microorganisms (GCM) 10K type strain sequencing project: providing services to taxonomists for standard genome sequencing and annotation.</title>
        <authorList>
            <consortium name="The Broad Institute Genomics Platform"/>
            <consortium name="The Broad Institute Genome Sequencing Center for Infectious Disease"/>
            <person name="Wu L."/>
            <person name="Ma J."/>
        </authorList>
    </citation>
    <scope>NUCLEOTIDE SEQUENCE [LARGE SCALE GENOMIC DNA]</scope>
    <source>
        <strain evidence="2 3">JCM 16009</strain>
    </source>
</reference>
<name>A0ABN2N115_9PSEU</name>
<sequence>MWSRGPLFTLLAVVALGTGLLLSDAYQARSPDTPGAAPAAAAAPAATTAPPPTAPPPSSTPPVPVVDQAVWAGRSPGREVTVAIATKAGRAVAYVCDGRSIEAWLDGTLTGDRLELAGPAGRVTGTATRGAVTGEITVGDRRWTFDARAAGTPAGLYEGRADVRGTANRIGWIVLPDGTQVGLTRSAGTVRPAPPLVSGAADLDGVPVTVRALTGTEPVTTG</sequence>
<feature type="compositionally biased region" description="Pro residues" evidence="1">
    <location>
        <begin position="49"/>
        <end position="64"/>
    </location>
</feature>
<feature type="compositionally biased region" description="Low complexity" evidence="1">
    <location>
        <begin position="33"/>
        <end position="48"/>
    </location>
</feature>
<proteinExistence type="predicted"/>
<dbReference type="RefSeq" id="WP_344416666.1">
    <property type="nucleotide sequence ID" value="NZ_BAAAQK010000006.1"/>
</dbReference>
<organism evidence="2 3">
    <name type="scientific">Pseudonocardia ailaonensis</name>
    <dbReference type="NCBI Taxonomy" id="367279"/>
    <lineage>
        <taxon>Bacteria</taxon>
        <taxon>Bacillati</taxon>
        <taxon>Actinomycetota</taxon>
        <taxon>Actinomycetes</taxon>
        <taxon>Pseudonocardiales</taxon>
        <taxon>Pseudonocardiaceae</taxon>
        <taxon>Pseudonocardia</taxon>
    </lineage>
</organism>
<accession>A0ABN2N115</accession>
<dbReference type="Proteomes" id="UP001500449">
    <property type="component" value="Unassembled WGS sequence"/>
</dbReference>
<gene>
    <name evidence="2" type="ORF">GCM10009836_29290</name>
</gene>
<keyword evidence="3" id="KW-1185">Reference proteome</keyword>
<dbReference type="EMBL" id="BAAAQK010000006">
    <property type="protein sequence ID" value="GAA1847799.1"/>
    <property type="molecule type" value="Genomic_DNA"/>
</dbReference>
<comment type="caution">
    <text evidence="2">The sequence shown here is derived from an EMBL/GenBank/DDBJ whole genome shotgun (WGS) entry which is preliminary data.</text>
</comment>
<evidence type="ECO:0000313" key="3">
    <source>
        <dbReference type="Proteomes" id="UP001500449"/>
    </source>
</evidence>
<evidence type="ECO:0000256" key="1">
    <source>
        <dbReference type="SAM" id="MobiDB-lite"/>
    </source>
</evidence>
<protein>
    <recommendedName>
        <fullName evidence="4">Serine/threonine protein kinase</fullName>
    </recommendedName>
</protein>
<feature type="region of interest" description="Disordered" evidence="1">
    <location>
        <begin position="31"/>
        <end position="65"/>
    </location>
</feature>
<evidence type="ECO:0000313" key="2">
    <source>
        <dbReference type="EMBL" id="GAA1847799.1"/>
    </source>
</evidence>